<name>A0A1J1I4L1_9DIPT</name>
<reference evidence="1 2" key="1">
    <citation type="submission" date="2015-04" db="EMBL/GenBank/DDBJ databases">
        <authorList>
            <person name="Syromyatnikov M.Y."/>
            <person name="Popov V.N."/>
        </authorList>
    </citation>
    <scope>NUCLEOTIDE SEQUENCE [LARGE SCALE GENOMIC DNA]</scope>
</reference>
<proteinExistence type="predicted"/>
<evidence type="ECO:0000313" key="1">
    <source>
        <dbReference type="EMBL" id="CRK95232.1"/>
    </source>
</evidence>
<organism evidence="1 2">
    <name type="scientific">Clunio marinus</name>
    <dbReference type="NCBI Taxonomy" id="568069"/>
    <lineage>
        <taxon>Eukaryota</taxon>
        <taxon>Metazoa</taxon>
        <taxon>Ecdysozoa</taxon>
        <taxon>Arthropoda</taxon>
        <taxon>Hexapoda</taxon>
        <taxon>Insecta</taxon>
        <taxon>Pterygota</taxon>
        <taxon>Neoptera</taxon>
        <taxon>Endopterygota</taxon>
        <taxon>Diptera</taxon>
        <taxon>Nematocera</taxon>
        <taxon>Chironomoidea</taxon>
        <taxon>Chironomidae</taxon>
        <taxon>Clunio</taxon>
    </lineage>
</organism>
<dbReference type="AlphaFoldDB" id="A0A1J1I4L1"/>
<sequence>MVSAVEVCDKSSHANSELKTNYHNISRYLRHKKQRLKMMSALEKQEQAKTTRHWSFSFSTENYYKRDIVSL</sequence>
<accession>A0A1J1I4L1</accession>
<protein>
    <submittedName>
        <fullName evidence="1">CLUMA_CG008801, isoform A</fullName>
    </submittedName>
</protein>
<gene>
    <name evidence="1" type="ORF">CLUMA_CG008801</name>
</gene>
<dbReference type="EMBL" id="CVRI01000041">
    <property type="protein sequence ID" value="CRK95232.1"/>
    <property type="molecule type" value="Genomic_DNA"/>
</dbReference>
<keyword evidence="2" id="KW-1185">Reference proteome</keyword>
<dbReference type="Proteomes" id="UP000183832">
    <property type="component" value="Unassembled WGS sequence"/>
</dbReference>
<evidence type="ECO:0000313" key="2">
    <source>
        <dbReference type="Proteomes" id="UP000183832"/>
    </source>
</evidence>